<dbReference type="Proteomes" id="UP000516373">
    <property type="component" value="Chromosome"/>
</dbReference>
<gene>
    <name evidence="2" type="ORF">GCM10017668_53610</name>
</gene>
<feature type="compositionally biased region" description="Polar residues" evidence="1">
    <location>
        <begin position="196"/>
        <end position="214"/>
    </location>
</feature>
<dbReference type="KEGG" id="stui:GCM10017668_53610"/>
<feature type="compositionally biased region" description="Polar residues" evidence="1">
    <location>
        <begin position="1"/>
        <end position="11"/>
    </location>
</feature>
<evidence type="ECO:0000313" key="3">
    <source>
        <dbReference type="Proteomes" id="UP000516373"/>
    </source>
</evidence>
<feature type="compositionally biased region" description="Polar residues" evidence="1">
    <location>
        <begin position="127"/>
        <end position="150"/>
    </location>
</feature>
<feature type="region of interest" description="Disordered" evidence="1">
    <location>
        <begin position="192"/>
        <end position="214"/>
    </location>
</feature>
<protein>
    <submittedName>
        <fullName evidence="2">Uncharacterized protein</fullName>
    </submittedName>
</protein>
<dbReference type="EMBL" id="AP023439">
    <property type="protein sequence ID" value="BCL23518.1"/>
    <property type="molecule type" value="Genomic_DNA"/>
</dbReference>
<proteinExistence type="predicted"/>
<sequence length="214" mass="22132">MDRPATNSATARNGKFPTSRRGIILTAMAQTPSSHRRSGAPAKCSSPNTMPATQEPAAYTARTRLAAALCPSSSAKATVTTSTAPKIAPVATKVATRTWSPGARSALPPPPFRSRGCGSGSVARCEVSQNTPTARKQAASSGPASGNQAVDSPMEMIGPKMKHTSSTTDSKEYAVCNCGVPRYRAAQRARTIAPTLGTQPMPTHATNSTQSGHP</sequence>
<dbReference type="AlphaFoldDB" id="A0A7G1NK85"/>
<feature type="region of interest" description="Disordered" evidence="1">
    <location>
        <begin position="98"/>
        <end position="170"/>
    </location>
</feature>
<name>A0A7G1NK85_9ACTN</name>
<evidence type="ECO:0000313" key="2">
    <source>
        <dbReference type="EMBL" id="BCL23518.1"/>
    </source>
</evidence>
<feature type="region of interest" description="Disordered" evidence="1">
    <location>
        <begin position="1"/>
        <end position="55"/>
    </location>
</feature>
<reference evidence="2 3" key="1">
    <citation type="journal article" date="2014" name="Int. J. Syst. Evol. Microbiol.">
        <title>Complete genome sequence of Corynebacterium casei LMG S-19264T (=DSM 44701T), isolated from a smear-ripened cheese.</title>
        <authorList>
            <consortium name="US DOE Joint Genome Institute (JGI-PGF)"/>
            <person name="Walter F."/>
            <person name="Albersmeier A."/>
            <person name="Kalinowski J."/>
            <person name="Ruckert C."/>
        </authorList>
    </citation>
    <scope>NUCLEOTIDE SEQUENCE [LARGE SCALE GENOMIC DNA]</scope>
    <source>
        <strain evidence="2 3">JCM 4255</strain>
    </source>
</reference>
<evidence type="ECO:0000256" key="1">
    <source>
        <dbReference type="SAM" id="MobiDB-lite"/>
    </source>
</evidence>
<organism evidence="2 3">
    <name type="scientific">Streptomyces tuirus</name>
    <dbReference type="NCBI Taxonomy" id="68278"/>
    <lineage>
        <taxon>Bacteria</taxon>
        <taxon>Bacillati</taxon>
        <taxon>Actinomycetota</taxon>
        <taxon>Actinomycetes</taxon>
        <taxon>Kitasatosporales</taxon>
        <taxon>Streptomycetaceae</taxon>
        <taxon>Streptomyces</taxon>
    </lineage>
</organism>
<accession>A0A7G1NK85</accession>